<evidence type="ECO:0000313" key="1">
    <source>
        <dbReference type="EMBL" id="KXZ13165.1"/>
    </source>
</evidence>
<dbReference type="AlphaFoldDB" id="A0A150F2F0"/>
<reference evidence="2" key="1">
    <citation type="submission" date="2016-02" db="EMBL/GenBank/DDBJ databases">
        <authorList>
            <person name="Dunlap C."/>
        </authorList>
    </citation>
    <scope>NUCLEOTIDE SEQUENCE [LARGE SCALE GENOMIC DNA]</scope>
    <source>
        <strain evidence="2">NRRL B-41092</strain>
    </source>
</reference>
<sequence length="64" mass="7417">MKAEISKLQKEVQYEQVTWFEEVVDQEFDDDVFGACTTNTFSLSDHWGNKGGWCTVSKECMAWC</sequence>
<accession>A0A150F2F0</accession>
<gene>
    <name evidence="1" type="ORF">AXI58_05685</name>
</gene>
<dbReference type="EMBL" id="LSBA01000039">
    <property type="protein sequence ID" value="KXZ13165.1"/>
    <property type="molecule type" value="Genomic_DNA"/>
</dbReference>
<dbReference type="RefSeq" id="WP_061523391.1">
    <property type="nucleotide sequence ID" value="NZ_JARLZY010000012.1"/>
</dbReference>
<evidence type="ECO:0000313" key="2">
    <source>
        <dbReference type="Proteomes" id="UP000075430"/>
    </source>
</evidence>
<dbReference type="InterPro" id="IPR029243">
    <property type="entry name" value="Lantibiotic_alpha"/>
</dbReference>
<proteinExistence type="predicted"/>
<organism evidence="1 2">
    <name type="scientific">Bacillus nakamurai</name>
    <dbReference type="NCBI Taxonomy" id="1793963"/>
    <lineage>
        <taxon>Bacteria</taxon>
        <taxon>Bacillati</taxon>
        <taxon>Bacillota</taxon>
        <taxon>Bacilli</taxon>
        <taxon>Bacillales</taxon>
        <taxon>Bacillaceae</taxon>
        <taxon>Bacillus</taxon>
    </lineage>
</organism>
<comment type="caution">
    <text evidence="1">The sequence shown here is derived from an EMBL/GenBank/DDBJ whole genome shotgun (WGS) entry which is preliminary data.</text>
</comment>
<dbReference type="Proteomes" id="UP000075430">
    <property type="component" value="Unassembled WGS sequence"/>
</dbReference>
<dbReference type="STRING" id="1793963.AXI58_05685"/>
<dbReference type="NCBIfam" id="NF000539">
    <property type="entry name" value="plantaricin"/>
    <property type="match status" value="1"/>
</dbReference>
<dbReference type="Pfam" id="PF14867">
    <property type="entry name" value="Lantibiotic_a"/>
    <property type="match status" value="1"/>
</dbReference>
<protein>
    <submittedName>
        <fullName evidence="1">Lantibiotic lacticin</fullName>
    </submittedName>
</protein>
<dbReference type="OrthoDB" id="4248078at2"/>
<keyword evidence="2" id="KW-1185">Reference proteome</keyword>
<name>A0A150F2F0_9BACI</name>
<dbReference type="GO" id="GO:0050830">
    <property type="term" value="P:defense response to Gram-positive bacterium"/>
    <property type="evidence" value="ECO:0007669"/>
    <property type="project" value="InterPro"/>
</dbReference>